<sequence>MKVGERLKSPVCSAEVVIVRVDSGVTGPLLCGGESMAVDAVPAADSASAVTGLVMGKRYEGGGVEVVCVRPGAGPLSVGTDVLSEKQARPLPSSD</sequence>
<comment type="caution">
    <text evidence="1">The sequence shown here is derived from an EMBL/GenBank/DDBJ whole genome shotgun (WGS) entry which is preliminary data.</text>
</comment>
<proteinExistence type="predicted"/>
<dbReference type="Proteomes" id="UP001331936">
    <property type="component" value="Unassembled WGS sequence"/>
</dbReference>
<name>A0ABU7JT29_9NOCA</name>
<keyword evidence="2" id="KW-1185">Reference proteome</keyword>
<evidence type="ECO:0000313" key="1">
    <source>
        <dbReference type="EMBL" id="MEE2033183.1"/>
    </source>
</evidence>
<evidence type="ECO:0000313" key="2">
    <source>
        <dbReference type="Proteomes" id="UP001331936"/>
    </source>
</evidence>
<organism evidence="1 2">
    <name type="scientific">Rhodococcus chondri</name>
    <dbReference type="NCBI Taxonomy" id="3065941"/>
    <lineage>
        <taxon>Bacteria</taxon>
        <taxon>Bacillati</taxon>
        <taxon>Actinomycetota</taxon>
        <taxon>Actinomycetes</taxon>
        <taxon>Mycobacteriales</taxon>
        <taxon>Nocardiaceae</taxon>
        <taxon>Rhodococcus</taxon>
    </lineage>
</organism>
<gene>
    <name evidence="1" type="ORF">Q8814_13845</name>
</gene>
<accession>A0ABU7JT29</accession>
<reference evidence="1 2" key="1">
    <citation type="submission" date="2023-08" db="EMBL/GenBank/DDBJ databases">
        <authorList>
            <person name="Girao M."/>
            <person name="Carvalho M.F."/>
        </authorList>
    </citation>
    <scope>NUCLEOTIDE SEQUENCE [LARGE SCALE GENOMIC DNA]</scope>
    <source>
        <strain evidence="1 2">CC-R104</strain>
    </source>
</reference>
<dbReference type="EMBL" id="JAUZMZ010000072">
    <property type="protein sequence ID" value="MEE2033183.1"/>
    <property type="molecule type" value="Genomic_DNA"/>
</dbReference>
<dbReference type="RefSeq" id="WP_330152597.1">
    <property type="nucleotide sequence ID" value="NZ_JAUZMZ010000072.1"/>
</dbReference>
<protein>
    <submittedName>
        <fullName evidence="1">Uncharacterized protein</fullName>
    </submittedName>
</protein>